<protein>
    <submittedName>
        <fullName evidence="2">Uncharacterized protein</fullName>
    </submittedName>
</protein>
<proteinExistence type="predicted"/>
<accession>A0A0R1VKD6</accession>
<dbReference type="OrthoDB" id="9992859at2"/>
<organism evidence="2 3">
    <name type="scientific">Lactobacillus kitasatonis DSM 16761 = JCM 1039</name>
    <dbReference type="NCBI Taxonomy" id="1423767"/>
    <lineage>
        <taxon>Bacteria</taxon>
        <taxon>Bacillati</taxon>
        <taxon>Bacillota</taxon>
        <taxon>Bacilli</taxon>
        <taxon>Lactobacillales</taxon>
        <taxon>Lactobacillaceae</taxon>
        <taxon>Lactobacillus</taxon>
    </lineage>
</organism>
<dbReference type="eggNOG" id="ENOG50318D4">
    <property type="taxonomic scope" value="Bacteria"/>
</dbReference>
<sequence>MINYYKKAWKVAGELNKFQYVRLTTILWILAVIDALYILATYNYAGFSSLGAMIANIIEAIIIAIVLCVLTYVNIRFFPWAKHVSKFEKSLLQDMEDSGNQAYQETIDEGPRDKMVIHEHPETSIVQDDAPQKDTTPTNVPYSEVQNVKAKYGSNYEIRRNTGGSTPVNVPETSNIQKNYGSNYAVVAKKPTDDEPTTREVSSVGYDISYVQESYKEFIRRAKTNKWLEAFRVFLTRMLLYPVLNTIINFILWPFSFLIGAYKMRSTVKAQNNK</sequence>
<evidence type="ECO:0000313" key="2">
    <source>
        <dbReference type="EMBL" id="KRM03860.1"/>
    </source>
</evidence>
<dbReference type="PATRIC" id="fig|1423767.3.peg.1069"/>
<keyword evidence="1" id="KW-1133">Transmembrane helix</keyword>
<feature type="transmembrane region" description="Helical" evidence="1">
    <location>
        <begin position="52"/>
        <end position="73"/>
    </location>
</feature>
<evidence type="ECO:0000256" key="1">
    <source>
        <dbReference type="SAM" id="Phobius"/>
    </source>
</evidence>
<reference evidence="2 3" key="1">
    <citation type="journal article" date="2015" name="Genome Announc.">
        <title>Expanding the biotechnology potential of lactobacilli through comparative genomics of 213 strains and associated genera.</title>
        <authorList>
            <person name="Sun Z."/>
            <person name="Harris H.M."/>
            <person name="McCann A."/>
            <person name="Guo C."/>
            <person name="Argimon S."/>
            <person name="Zhang W."/>
            <person name="Yang X."/>
            <person name="Jeffery I.B."/>
            <person name="Cooney J.C."/>
            <person name="Kagawa T.F."/>
            <person name="Liu W."/>
            <person name="Song Y."/>
            <person name="Salvetti E."/>
            <person name="Wrobel A."/>
            <person name="Rasinkangas P."/>
            <person name="Parkhill J."/>
            <person name="Rea M.C."/>
            <person name="O'Sullivan O."/>
            <person name="Ritari J."/>
            <person name="Douillard F.P."/>
            <person name="Paul Ross R."/>
            <person name="Yang R."/>
            <person name="Briner A.E."/>
            <person name="Felis G.E."/>
            <person name="de Vos W.M."/>
            <person name="Barrangou R."/>
            <person name="Klaenhammer T.R."/>
            <person name="Caufield P.W."/>
            <person name="Cui Y."/>
            <person name="Zhang H."/>
            <person name="O'Toole P.W."/>
        </authorList>
    </citation>
    <scope>NUCLEOTIDE SEQUENCE [LARGE SCALE GENOMIC DNA]</scope>
    <source>
        <strain evidence="2 3">DSM 16761</strain>
    </source>
</reference>
<feature type="transmembrane region" description="Helical" evidence="1">
    <location>
        <begin position="239"/>
        <end position="262"/>
    </location>
</feature>
<keyword evidence="1" id="KW-0472">Membrane</keyword>
<feature type="transmembrane region" description="Helical" evidence="1">
    <location>
        <begin position="20"/>
        <end position="40"/>
    </location>
</feature>
<dbReference type="EMBL" id="AZFU01000025">
    <property type="protein sequence ID" value="KRM03860.1"/>
    <property type="molecule type" value="Genomic_DNA"/>
</dbReference>
<keyword evidence="1" id="KW-0812">Transmembrane</keyword>
<dbReference type="Proteomes" id="UP000051307">
    <property type="component" value="Unassembled WGS sequence"/>
</dbReference>
<comment type="caution">
    <text evidence="2">The sequence shown here is derived from an EMBL/GenBank/DDBJ whole genome shotgun (WGS) entry which is preliminary data.</text>
</comment>
<dbReference type="RefSeq" id="WP_025015011.1">
    <property type="nucleotide sequence ID" value="NZ_AZFU01000025.1"/>
</dbReference>
<gene>
    <name evidence="2" type="ORF">FC59_GL001033</name>
</gene>
<dbReference type="AlphaFoldDB" id="A0A0R1VKD6"/>
<evidence type="ECO:0000313" key="3">
    <source>
        <dbReference type="Proteomes" id="UP000051307"/>
    </source>
</evidence>
<name>A0A0R1VKD6_9LACO</name>